<dbReference type="SMART" id="SM00421">
    <property type="entry name" value="HTH_LUXR"/>
    <property type="match status" value="1"/>
</dbReference>
<dbReference type="PANTHER" id="PTHR43214:SF41">
    <property type="entry name" value="NITRATE_NITRITE RESPONSE REGULATOR PROTEIN NARP"/>
    <property type="match status" value="1"/>
</dbReference>
<dbReference type="RefSeq" id="WP_345476649.1">
    <property type="nucleotide sequence ID" value="NZ_BAABLW010000002.1"/>
</dbReference>
<evidence type="ECO:0000256" key="4">
    <source>
        <dbReference type="SAM" id="MobiDB-lite"/>
    </source>
</evidence>
<protein>
    <recommendedName>
        <fullName evidence="5">HTH luxR-type domain-containing protein</fullName>
    </recommendedName>
</protein>
<evidence type="ECO:0000259" key="5">
    <source>
        <dbReference type="PROSITE" id="PS50043"/>
    </source>
</evidence>
<keyword evidence="2" id="KW-0238">DNA-binding</keyword>
<dbReference type="InterPro" id="IPR000792">
    <property type="entry name" value="Tscrpt_reg_LuxR_C"/>
</dbReference>
<keyword evidence="1" id="KW-0805">Transcription regulation</keyword>
<name>A0ABP9FRL4_9MICC</name>
<reference evidence="7" key="1">
    <citation type="journal article" date="2019" name="Int. J. Syst. Evol. Microbiol.">
        <title>The Global Catalogue of Microorganisms (GCM) 10K type strain sequencing project: providing services to taxonomists for standard genome sequencing and annotation.</title>
        <authorList>
            <consortium name="The Broad Institute Genomics Platform"/>
            <consortium name="The Broad Institute Genome Sequencing Center for Infectious Disease"/>
            <person name="Wu L."/>
            <person name="Ma J."/>
        </authorList>
    </citation>
    <scope>NUCLEOTIDE SEQUENCE [LARGE SCALE GENOMIC DNA]</scope>
    <source>
        <strain evidence="7">JCM 19129</strain>
    </source>
</reference>
<dbReference type="Proteomes" id="UP001500368">
    <property type="component" value="Unassembled WGS sequence"/>
</dbReference>
<comment type="caution">
    <text evidence="6">The sequence shown here is derived from an EMBL/GenBank/DDBJ whole genome shotgun (WGS) entry which is preliminary data.</text>
</comment>
<dbReference type="CDD" id="cd06170">
    <property type="entry name" value="LuxR_C_like"/>
    <property type="match status" value="1"/>
</dbReference>
<keyword evidence="3" id="KW-0804">Transcription</keyword>
<dbReference type="Gene3D" id="1.10.10.10">
    <property type="entry name" value="Winged helix-like DNA-binding domain superfamily/Winged helix DNA-binding domain"/>
    <property type="match status" value="1"/>
</dbReference>
<feature type="domain" description="HTH luxR-type" evidence="5">
    <location>
        <begin position="684"/>
        <end position="749"/>
    </location>
</feature>
<evidence type="ECO:0000256" key="3">
    <source>
        <dbReference type="ARBA" id="ARBA00023163"/>
    </source>
</evidence>
<feature type="region of interest" description="Disordered" evidence="4">
    <location>
        <begin position="1"/>
        <end position="20"/>
    </location>
</feature>
<dbReference type="InterPro" id="IPR039420">
    <property type="entry name" value="WalR-like"/>
</dbReference>
<dbReference type="InterPro" id="IPR016032">
    <property type="entry name" value="Sig_transdc_resp-reg_C-effctor"/>
</dbReference>
<evidence type="ECO:0000313" key="6">
    <source>
        <dbReference type="EMBL" id="GAA4914374.1"/>
    </source>
</evidence>
<proteinExistence type="predicted"/>
<dbReference type="PROSITE" id="PS50043">
    <property type="entry name" value="HTH_LUXR_2"/>
    <property type="match status" value="1"/>
</dbReference>
<evidence type="ECO:0000313" key="7">
    <source>
        <dbReference type="Proteomes" id="UP001500368"/>
    </source>
</evidence>
<keyword evidence="7" id="KW-1185">Reference proteome</keyword>
<gene>
    <name evidence="6" type="ORF">GCM10025790_06630</name>
</gene>
<dbReference type="Pfam" id="PF00196">
    <property type="entry name" value="GerE"/>
    <property type="match status" value="1"/>
</dbReference>
<dbReference type="SUPFAM" id="SSF46894">
    <property type="entry name" value="C-terminal effector domain of the bipartite response regulators"/>
    <property type="match status" value="1"/>
</dbReference>
<evidence type="ECO:0000256" key="2">
    <source>
        <dbReference type="ARBA" id="ARBA00023125"/>
    </source>
</evidence>
<evidence type="ECO:0000256" key="1">
    <source>
        <dbReference type="ARBA" id="ARBA00023015"/>
    </source>
</evidence>
<organism evidence="6 7">
    <name type="scientific">Nesterenkonia rhizosphaerae</name>
    <dbReference type="NCBI Taxonomy" id="1348272"/>
    <lineage>
        <taxon>Bacteria</taxon>
        <taxon>Bacillati</taxon>
        <taxon>Actinomycetota</taxon>
        <taxon>Actinomycetes</taxon>
        <taxon>Micrococcales</taxon>
        <taxon>Micrococcaceae</taxon>
        <taxon>Nesterenkonia</taxon>
    </lineage>
</organism>
<dbReference type="PANTHER" id="PTHR43214">
    <property type="entry name" value="TWO-COMPONENT RESPONSE REGULATOR"/>
    <property type="match status" value="1"/>
</dbReference>
<dbReference type="InterPro" id="IPR036388">
    <property type="entry name" value="WH-like_DNA-bd_sf"/>
</dbReference>
<sequence>MPHHAHDHAGETGSFSGVSPAELRDLTTDSYSTFHERLVAAGFKVTRADAELLRARTGGSIQLASVILAVTGVHGIRELLNSQVVRTTLAREVNPLLDQPDWVHLRGAAHCASVLHTVTPASLRAALAAYRTLTGDDRPQPLEAEQLIIDMAQKGLLVPRHQAEGEIAANESFSSGWRMPWAVAQGVLESLPESLKGRVLAAGVLKNLRVEDTDQLFGEQLIQARRAGQWSLLAELLSNRYGDVLAYFTPHARIALRALPRQADQVSPVLLFLRLHLEHLPSRLAPISVSATPASATDADAVPGMAAARVDIAAAARPLRTDFADAMTSPNQIAITAAYVTSTLLGAGRFADAVRLGERVEQRIEQLTENGHALSQQAEAAFRYYCGVAYAGHAELTAAATQFEQISPSDCPARSRVPLTFLAEDYEDLIWAILSGHSSESRTGKRQTAAASYREALSHLDTLDIAAAGSVIIRDSHRVARADLWPLLTLVEHWWMLLRGDVGRWNQRLDGLFRKRARQLRENSLGQRIYQRVCSEMLMSSGHLQRVAPLLKDEDAEKAGLQVPLARMFLITGQPSRTVQLAEQYAFEREIPFRDRAELKVMKAVALLAMEEAVRGEEELNAAADLCGSVGSLLPLAFLPGRHREQALRLLESHDMWEQISSQHGVEIAELKRRVRELPGIFPDDAVVVRLTTREREILQKLQGRLSLQEIAEQEHRSLSTVKKQAQAAYRKLRVNSREDAIRRAHELGILLT</sequence>
<accession>A0ABP9FRL4</accession>
<dbReference type="EMBL" id="BAABLW010000002">
    <property type="protein sequence ID" value="GAA4914374.1"/>
    <property type="molecule type" value="Genomic_DNA"/>
</dbReference>